<proteinExistence type="predicted"/>
<comment type="caution">
    <text evidence="1">The sequence shown here is derived from an EMBL/GenBank/DDBJ whole genome shotgun (WGS) entry which is preliminary data.</text>
</comment>
<protein>
    <submittedName>
        <fullName evidence="1">Group XV phospholipase A2</fullName>
    </submittedName>
</protein>
<keyword evidence="2" id="KW-1185">Reference proteome</keyword>
<evidence type="ECO:0000313" key="2">
    <source>
        <dbReference type="Proteomes" id="UP000762676"/>
    </source>
</evidence>
<organism evidence="1 2">
    <name type="scientific">Elysia marginata</name>
    <dbReference type="NCBI Taxonomy" id="1093978"/>
    <lineage>
        <taxon>Eukaryota</taxon>
        <taxon>Metazoa</taxon>
        <taxon>Spiralia</taxon>
        <taxon>Lophotrochozoa</taxon>
        <taxon>Mollusca</taxon>
        <taxon>Gastropoda</taxon>
        <taxon>Heterobranchia</taxon>
        <taxon>Euthyneura</taxon>
        <taxon>Panpulmonata</taxon>
        <taxon>Sacoglossa</taxon>
        <taxon>Placobranchoidea</taxon>
        <taxon>Plakobranchidae</taxon>
        <taxon>Elysia</taxon>
    </lineage>
</organism>
<sequence>MTTPSSKETADFIEKVTQRSKVINTKSLYLDKKQRDPDCAVVDSMESHPIAVLQSWAARAKEMEPTSSPRMKTLTGDTAKALHWTCRCLVDLCSQLLNVESPIRHNYAPLGFFQQDDMEKHFAHFCMSTSCNYYITVEDVQHTHAADRARLMLEATEAYETIRNNMAHHSCSACNQELDDRELLTLDDLPSEVDNLTSDEKMSLYHISGFIAIKGSLKGEHTYHSADVKAYTDALDHGGLRAHSVFL</sequence>
<dbReference type="AlphaFoldDB" id="A0AAV4I3G4"/>
<dbReference type="EMBL" id="BMAT01002336">
    <property type="protein sequence ID" value="GFS04948.1"/>
    <property type="molecule type" value="Genomic_DNA"/>
</dbReference>
<accession>A0AAV4I3G4</accession>
<dbReference type="Proteomes" id="UP000762676">
    <property type="component" value="Unassembled WGS sequence"/>
</dbReference>
<reference evidence="1 2" key="1">
    <citation type="journal article" date="2021" name="Elife">
        <title>Chloroplast acquisition without the gene transfer in kleptoplastic sea slugs, Plakobranchus ocellatus.</title>
        <authorList>
            <person name="Maeda T."/>
            <person name="Takahashi S."/>
            <person name="Yoshida T."/>
            <person name="Shimamura S."/>
            <person name="Takaki Y."/>
            <person name="Nagai Y."/>
            <person name="Toyoda A."/>
            <person name="Suzuki Y."/>
            <person name="Arimoto A."/>
            <person name="Ishii H."/>
            <person name="Satoh N."/>
            <person name="Nishiyama T."/>
            <person name="Hasebe M."/>
            <person name="Maruyama T."/>
            <person name="Minagawa J."/>
            <person name="Obokata J."/>
            <person name="Shigenobu S."/>
        </authorList>
    </citation>
    <scope>NUCLEOTIDE SEQUENCE [LARGE SCALE GENOMIC DNA]</scope>
</reference>
<gene>
    <name evidence="1" type="ORF">ElyMa_001188000</name>
</gene>
<name>A0AAV4I3G4_9GAST</name>
<evidence type="ECO:0000313" key="1">
    <source>
        <dbReference type="EMBL" id="GFS04948.1"/>
    </source>
</evidence>